<proteinExistence type="predicted"/>
<evidence type="ECO:0000313" key="4">
    <source>
        <dbReference type="Proteomes" id="UP000198906"/>
    </source>
</evidence>
<dbReference type="InterPro" id="IPR012338">
    <property type="entry name" value="Beta-lactam/transpept-like"/>
</dbReference>
<dbReference type="STRING" id="47866.GA0074694_1605"/>
<organism evidence="3 4">
    <name type="scientific">Micromonospora inyonensis</name>
    <dbReference type="NCBI Taxonomy" id="47866"/>
    <lineage>
        <taxon>Bacteria</taxon>
        <taxon>Bacillati</taxon>
        <taxon>Actinomycetota</taxon>
        <taxon>Actinomycetes</taxon>
        <taxon>Micromonosporales</taxon>
        <taxon>Micromonosporaceae</taxon>
        <taxon>Micromonospora</taxon>
    </lineage>
</organism>
<dbReference type="AlphaFoldDB" id="A0A1C6RH09"/>
<dbReference type="InterPro" id="IPR052907">
    <property type="entry name" value="Beta-lactamase/esterase"/>
</dbReference>
<name>A0A1C6RH09_9ACTN</name>
<reference evidence="4" key="1">
    <citation type="submission" date="2016-06" db="EMBL/GenBank/DDBJ databases">
        <authorList>
            <person name="Varghese N."/>
        </authorList>
    </citation>
    <scope>NUCLEOTIDE SEQUENCE [LARGE SCALE GENOMIC DNA]</scope>
    <source>
        <strain evidence="4">DSM 46123</strain>
    </source>
</reference>
<accession>A0A1C6RH09</accession>
<dbReference type="Pfam" id="PF00144">
    <property type="entry name" value="Beta-lactamase"/>
    <property type="match status" value="1"/>
</dbReference>
<dbReference type="SUPFAM" id="SSF56601">
    <property type="entry name" value="beta-lactamase/transpeptidase-like"/>
    <property type="match status" value="1"/>
</dbReference>
<feature type="region of interest" description="Disordered" evidence="1">
    <location>
        <begin position="54"/>
        <end position="80"/>
    </location>
</feature>
<evidence type="ECO:0000259" key="2">
    <source>
        <dbReference type="Pfam" id="PF00144"/>
    </source>
</evidence>
<dbReference type="PANTHER" id="PTHR43319:SF3">
    <property type="entry name" value="BETA-LACTAMASE-RELATED DOMAIN-CONTAINING PROTEIN"/>
    <property type="match status" value="1"/>
</dbReference>
<dbReference type="PANTHER" id="PTHR43319">
    <property type="entry name" value="BETA-LACTAMASE-RELATED"/>
    <property type="match status" value="1"/>
</dbReference>
<keyword evidence="4" id="KW-1185">Reference proteome</keyword>
<gene>
    <name evidence="3" type="ORF">GA0074694_1605</name>
</gene>
<sequence length="387" mass="40746">MTAGTGDRATRNRGGTPVRARFAAVHDCFHDLFDSGRETGAALAVRYDGQPVLDLTGGSTRPAGAGSTPPADGPHGAGGGAWRPDTLVNVYSVGKPVAALCLLLLVDRGRLDLDDPVARHWPGFRTPATVRQVLAHTAGLPVFPVPRPSAALGDWALLVGDLAAAEPEWEPGTVAGEHALTYGHLVGELVRRVDGRAVGRFLAEEIAGPWRLDLGFGLDTVDQRRCADLSYGEAGWPVTTLGVPGSLRERALANPAGCLDTAVLNSPLWRGAEIPAVNLHATATGLARLYGGLLAGGTLDGVRLFSTDLVAEATRVQYDGPDLLLESRTRWTLGMRYEEDGSWGMGGIGGSCAWADPVRGYTLAYTTARLAGFDRVEALVDALRSCL</sequence>
<dbReference type="EMBL" id="FMHU01000001">
    <property type="protein sequence ID" value="SCL16382.1"/>
    <property type="molecule type" value="Genomic_DNA"/>
</dbReference>
<evidence type="ECO:0000313" key="3">
    <source>
        <dbReference type="EMBL" id="SCL16382.1"/>
    </source>
</evidence>
<protein>
    <submittedName>
        <fullName evidence="3">CubicO group peptidase, beta-lactamase class C family</fullName>
    </submittedName>
</protein>
<feature type="domain" description="Beta-lactamase-related" evidence="2">
    <location>
        <begin position="29"/>
        <end position="375"/>
    </location>
</feature>
<evidence type="ECO:0000256" key="1">
    <source>
        <dbReference type="SAM" id="MobiDB-lite"/>
    </source>
</evidence>
<dbReference type="Gene3D" id="3.40.710.10">
    <property type="entry name" value="DD-peptidase/beta-lactamase superfamily"/>
    <property type="match status" value="1"/>
</dbReference>
<dbReference type="InterPro" id="IPR001466">
    <property type="entry name" value="Beta-lactam-related"/>
</dbReference>
<dbReference type="Proteomes" id="UP000198906">
    <property type="component" value="Unassembled WGS sequence"/>
</dbReference>